<dbReference type="GO" id="GO:0071028">
    <property type="term" value="P:nuclear mRNA surveillance"/>
    <property type="evidence" value="ECO:0007669"/>
    <property type="project" value="TreeGrafter"/>
</dbReference>
<organism evidence="13">
    <name type="scientific">Eremomyces bilateralis CBS 781.70</name>
    <dbReference type="NCBI Taxonomy" id="1392243"/>
    <lineage>
        <taxon>Eukaryota</taxon>
        <taxon>Fungi</taxon>
        <taxon>Dikarya</taxon>
        <taxon>Ascomycota</taxon>
        <taxon>Pezizomycotina</taxon>
        <taxon>Dothideomycetes</taxon>
        <taxon>Dothideomycetes incertae sedis</taxon>
        <taxon>Eremomycetales</taxon>
        <taxon>Eremomycetaceae</taxon>
        <taxon>Eremomyces</taxon>
    </lineage>
</organism>
<dbReference type="GO" id="GO:0000176">
    <property type="term" value="C:nuclear exosome (RNase complex)"/>
    <property type="evidence" value="ECO:0007669"/>
    <property type="project" value="TreeGrafter"/>
</dbReference>
<keyword evidence="6" id="KW-0271">Exosome</keyword>
<feature type="region of interest" description="Disordered" evidence="10">
    <location>
        <begin position="179"/>
        <end position="200"/>
    </location>
</feature>
<sequence>ALSLPAPIFAALAPSSFLLAHLTQPQSSTKKRKRPSVRPNGRLATESRVPVINTNSLAHANGSAVVRLGDTAVVAGIKGELLYAKDIPNPPPSSKRLREVGGSAPPLDEDDEAKSLAELGLLVPNVELSTGSHPAHLPGTAPTALAQTLAERLLETLQETRLVSLDQLEIWGSRSTMARDEEEMDVDASEEQRDDDGDETGKESIMAYWAIYIDILFISLDGNAFDAAWGAVMAALKNTTLPHAWWDEEREMILCDADLERSRSLTLRGLPVSVSFGIFDSTAEPRMTNSTAGADAAEANLGSGRWLLTDLDDSEETACKESISAVVDGASGALQLRKLQKVGGGVADLAVMEEVLKLAEQRWKEWKRIL</sequence>
<evidence type="ECO:0000256" key="5">
    <source>
        <dbReference type="ARBA" id="ARBA00022552"/>
    </source>
</evidence>
<dbReference type="InterPro" id="IPR020568">
    <property type="entry name" value="Ribosomal_Su5_D2-typ_SF"/>
</dbReference>
<dbReference type="GO" id="GO:0034476">
    <property type="term" value="P:U5 snRNA 3'-end processing"/>
    <property type="evidence" value="ECO:0007669"/>
    <property type="project" value="TreeGrafter"/>
</dbReference>
<dbReference type="GO" id="GO:0071038">
    <property type="term" value="P:TRAMP-dependent tRNA surveillance pathway"/>
    <property type="evidence" value="ECO:0007669"/>
    <property type="project" value="TreeGrafter"/>
</dbReference>
<dbReference type="OrthoDB" id="45882at2759"/>
<dbReference type="Gene3D" id="3.30.230.70">
    <property type="entry name" value="GHMP Kinase, N-terminal domain"/>
    <property type="match status" value="1"/>
</dbReference>
<feature type="compositionally biased region" description="Acidic residues" evidence="10">
    <location>
        <begin position="180"/>
        <end position="198"/>
    </location>
</feature>
<dbReference type="Proteomes" id="UP000504638">
    <property type="component" value="Unplaced"/>
</dbReference>
<feature type="domain" description="Exoribonuclease phosphorolytic" evidence="12">
    <location>
        <begin position="47"/>
        <end position="242"/>
    </location>
</feature>
<feature type="chain" id="PRO_5044631558" description="Ribosomal RNA-processing protein 43" evidence="11">
    <location>
        <begin position="21"/>
        <end position="370"/>
    </location>
</feature>
<reference evidence="13 15" key="1">
    <citation type="submission" date="2020-01" db="EMBL/GenBank/DDBJ databases">
        <authorList>
            <consortium name="DOE Joint Genome Institute"/>
            <person name="Haridas S."/>
            <person name="Albert R."/>
            <person name="Binder M."/>
            <person name="Bloem J."/>
            <person name="Labutti K."/>
            <person name="Salamov A."/>
            <person name="Andreopoulos B."/>
            <person name="Baker S.E."/>
            <person name="Barry K."/>
            <person name="Bills G."/>
            <person name="Bluhm B.H."/>
            <person name="Cannon C."/>
            <person name="Castanera R."/>
            <person name="Culley D.E."/>
            <person name="Daum C."/>
            <person name="Ezra D."/>
            <person name="Gonzalez J.B."/>
            <person name="Henrissat B."/>
            <person name="Kuo A."/>
            <person name="Liang C."/>
            <person name="Lipzen A."/>
            <person name="Lutzoni F."/>
            <person name="Magnuson J."/>
            <person name="Mondo S."/>
            <person name="Nolan M."/>
            <person name="Ohm R."/>
            <person name="Pangilinan J."/>
            <person name="Park H.-J."/>
            <person name="Ramirez L."/>
            <person name="Alfaro M."/>
            <person name="Sun H."/>
            <person name="Tritt A."/>
            <person name="Yoshinaga Y."/>
            <person name="Zwiers L.-H."/>
            <person name="Turgeon B.G."/>
            <person name="Goodwin S.B."/>
            <person name="Spatafora J.W."/>
            <person name="Crous P.W."/>
            <person name="Grigoriev I.V."/>
        </authorList>
    </citation>
    <scope>NUCLEOTIDE SEQUENCE</scope>
    <source>
        <strain evidence="13 15">CBS 781.70</strain>
    </source>
</reference>
<evidence type="ECO:0000256" key="2">
    <source>
        <dbReference type="ARBA" id="ARBA00004604"/>
    </source>
</evidence>
<reference evidence="15" key="2">
    <citation type="submission" date="2020-04" db="EMBL/GenBank/DDBJ databases">
        <authorList>
            <consortium name="NCBI Genome Project"/>
        </authorList>
    </citation>
    <scope>NUCLEOTIDE SEQUENCE</scope>
    <source>
        <strain evidence="15">CBS 781.70</strain>
    </source>
</reference>
<feature type="non-terminal residue" evidence="13">
    <location>
        <position position="370"/>
    </location>
</feature>
<evidence type="ECO:0000256" key="1">
    <source>
        <dbReference type="ARBA" id="ARBA00004496"/>
    </source>
</evidence>
<feature type="region of interest" description="Disordered" evidence="10">
    <location>
        <begin position="23"/>
        <end position="43"/>
    </location>
</feature>
<dbReference type="InterPro" id="IPR027408">
    <property type="entry name" value="PNPase/RNase_PH_dom_sf"/>
</dbReference>
<dbReference type="SUPFAM" id="SSF55666">
    <property type="entry name" value="Ribonuclease PH domain 2-like"/>
    <property type="match status" value="1"/>
</dbReference>
<feature type="signal peptide" evidence="11">
    <location>
        <begin position="1"/>
        <end position="20"/>
    </location>
</feature>
<dbReference type="InterPro" id="IPR001247">
    <property type="entry name" value="ExoRNase_PH_dom1"/>
</dbReference>
<dbReference type="EMBL" id="ML975179">
    <property type="protein sequence ID" value="KAF1808764.1"/>
    <property type="molecule type" value="Genomic_DNA"/>
</dbReference>
<comment type="similarity">
    <text evidence="3">Belongs to the RNase PH family.</text>
</comment>
<evidence type="ECO:0000259" key="12">
    <source>
        <dbReference type="Pfam" id="PF01138"/>
    </source>
</evidence>
<dbReference type="InterPro" id="IPR036345">
    <property type="entry name" value="ExoRNase_PH_dom2_sf"/>
</dbReference>
<evidence type="ECO:0000256" key="11">
    <source>
        <dbReference type="SAM" id="SignalP"/>
    </source>
</evidence>
<feature type="non-terminal residue" evidence="13">
    <location>
        <position position="1"/>
    </location>
</feature>
<evidence type="ECO:0000256" key="8">
    <source>
        <dbReference type="ARBA" id="ARBA00023242"/>
    </source>
</evidence>
<dbReference type="InterPro" id="IPR050590">
    <property type="entry name" value="Exosome_comp_Rrp42_subfam"/>
</dbReference>
<keyword evidence="11" id="KW-0732">Signal</keyword>
<feature type="region of interest" description="Disordered" evidence="10">
    <location>
        <begin position="86"/>
        <end position="106"/>
    </location>
</feature>
<protein>
    <recommendedName>
        <fullName evidence="9">Ribosomal RNA-processing protein 43</fullName>
    </recommendedName>
</protein>
<keyword evidence="7" id="KW-0694">RNA-binding</keyword>
<name>A0A6G1FSL0_9PEZI</name>
<keyword evidence="14" id="KW-1185">Reference proteome</keyword>
<keyword evidence="8" id="KW-0539">Nucleus</keyword>
<dbReference type="GO" id="GO:0016075">
    <property type="term" value="P:rRNA catabolic process"/>
    <property type="evidence" value="ECO:0007669"/>
    <property type="project" value="TreeGrafter"/>
</dbReference>
<evidence type="ECO:0000313" key="13">
    <source>
        <dbReference type="EMBL" id="KAF1808764.1"/>
    </source>
</evidence>
<dbReference type="GO" id="GO:0000177">
    <property type="term" value="C:cytoplasmic exosome (RNase complex)"/>
    <property type="evidence" value="ECO:0007669"/>
    <property type="project" value="TreeGrafter"/>
</dbReference>
<keyword evidence="4" id="KW-0963">Cytoplasm</keyword>
<evidence type="ECO:0000256" key="7">
    <source>
        <dbReference type="ARBA" id="ARBA00022884"/>
    </source>
</evidence>
<dbReference type="SUPFAM" id="SSF54211">
    <property type="entry name" value="Ribosomal protein S5 domain 2-like"/>
    <property type="match status" value="1"/>
</dbReference>
<dbReference type="PANTHER" id="PTHR11097:SF9">
    <property type="entry name" value="EXOSOME COMPLEX COMPONENT RRP43"/>
    <property type="match status" value="1"/>
</dbReference>
<evidence type="ECO:0000313" key="14">
    <source>
        <dbReference type="Proteomes" id="UP000504638"/>
    </source>
</evidence>
<evidence type="ECO:0000256" key="9">
    <source>
        <dbReference type="ARBA" id="ARBA00030617"/>
    </source>
</evidence>
<dbReference type="GO" id="GO:0035925">
    <property type="term" value="F:mRNA 3'-UTR AU-rich region binding"/>
    <property type="evidence" value="ECO:0007669"/>
    <property type="project" value="TreeGrafter"/>
</dbReference>
<accession>A0A6G1FSL0</accession>
<evidence type="ECO:0000256" key="3">
    <source>
        <dbReference type="ARBA" id="ARBA00006678"/>
    </source>
</evidence>
<dbReference type="PANTHER" id="PTHR11097">
    <property type="entry name" value="EXOSOME COMPLEX EXONUCLEASE RIBOSOMAL RNA PROCESSING PROTEIN"/>
    <property type="match status" value="1"/>
</dbReference>
<evidence type="ECO:0000256" key="4">
    <source>
        <dbReference type="ARBA" id="ARBA00022490"/>
    </source>
</evidence>
<dbReference type="GO" id="GO:0071035">
    <property type="term" value="P:nuclear polyadenylation-dependent rRNA catabolic process"/>
    <property type="evidence" value="ECO:0007669"/>
    <property type="project" value="TreeGrafter"/>
</dbReference>
<evidence type="ECO:0000313" key="15">
    <source>
        <dbReference type="RefSeq" id="XP_033530395.1"/>
    </source>
</evidence>
<evidence type="ECO:0000256" key="10">
    <source>
        <dbReference type="SAM" id="MobiDB-lite"/>
    </source>
</evidence>
<dbReference type="AlphaFoldDB" id="A0A6G1FSL0"/>
<dbReference type="GO" id="GO:0034473">
    <property type="term" value="P:U1 snRNA 3'-end processing"/>
    <property type="evidence" value="ECO:0007669"/>
    <property type="project" value="TreeGrafter"/>
</dbReference>
<dbReference type="GeneID" id="54416022"/>
<dbReference type="Pfam" id="PF01138">
    <property type="entry name" value="RNase_PH"/>
    <property type="match status" value="1"/>
</dbReference>
<proteinExistence type="inferred from homology"/>
<reference evidence="15" key="3">
    <citation type="submission" date="2025-04" db="UniProtKB">
        <authorList>
            <consortium name="RefSeq"/>
        </authorList>
    </citation>
    <scope>IDENTIFICATION</scope>
    <source>
        <strain evidence="15">CBS 781.70</strain>
    </source>
</reference>
<gene>
    <name evidence="13 15" type="ORF">P152DRAFT_367630</name>
</gene>
<dbReference type="GO" id="GO:0034475">
    <property type="term" value="P:U4 snRNA 3'-end processing"/>
    <property type="evidence" value="ECO:0007669"/>
    <property type="project" value="TreeGrafter"/>
</dbReference>
<dbReference type="GO" id="GO:0005730">
    <property type="term" value="C:nucleolus"/>
    <property type="evidence" value="ECO:0007669"/>
    <property type="project" value="UniProtKB-SubCell"/>
</dbReference>
<dbReference type="RefSeq" id="XP_033530395.1">
    <property type="nucleotide sequence ID" value="XM_033675452.1"/>
</dbReference>
<keyword evidence="5" id="KW-0698">rRNA processing</keyword>
<evidence type="ECO:0000256" key="6">
    <source>
        <dbReference type="ARBA" id="ARBA00022835"/>
    </source>
</evidence>
<dbReference type="GO" id="GO:0000467">
    <property type="term" value="P:exonucleolytic trimming to generate mature 3'-end of 5.8S rRNA from tricistronic rRNA transcript (SSU-rRNA, 5.8S rRNA, LSU-rRNA)"/>
    <property type="evidence" value="ECO:0007669"/>
    <property type="project" value="TreeGrafter"/>
</dbReference>
<comment type="subcellular location">
    <subcellularLocation>
        <location evidence="1">Cytoplasm</location>
    </subcellularLocation>
    <subcellularLocation>
        <location evidence="2">Nucleus</location>
        <location evidence="2">Nucleolus</location>
    </subcellularLocation>
</comment>